<evidence type="ECO:0000256" key="1">
    <source>
        <dbReference type="SAM" id="MobiDB-lite"/>
    </source>
</evidence>
<dbReference type="GO" id="GO:0031048">
    <property type="term" value="P:regulatory ncRNA-mediated heterochromatin formation"/>
    <property type="evidence" value="ECO:0007669"/>
    <property type="project" value="TreeGrafter"/>
</dbReference>
<feature type="domain" description="DNA2/NAM7 helicase helicase" evidence="2">
    <location>
        <begin position="519"/>
        <end position="855"/>
    </location>
</feature>
<dbReference type="GO" id="GO:0004386">
    <property type="term" value="F:helicase activity"/>
    <property type="evidence" value="ECO:0007669"/>
    <property type="project" value="InterPro"/>
</dbReference>
<keyword evidence="5" id="KW-1185">Reference proteome</keyword>
<dbReference type="EMBL" id="CAICTM010001495">
    <property type="protein sequence ID" value="CAB9524123.1"/>
    <property type="molecule type" value="Genomic_DNA"/>
</dbReference>
<feature type="region of interest" description="Disordered" evidence="1">
    <location>
        <begin position="1012"/>
        <end position="1038"/>
    </location>
</feature>
<protein>
    <submittedName>
        <fullName evidence="4">NFX1-type zinc finger-containing protein 1</fullName>
    </submittedName>
</protein>
<dbReference type="InterPro" id="IPR041679">
    <property type="entry name" value="DNA2/NAM7-like_C"/>
</dbReference>
<dbReference type="InterPro" id="IPR047187">
    <property type="entry name" value="SF1_C_Upf1"/>
</dbReference>
<name>A0A9N8HQX3_9STRA</name>
<accession>A0A9N8HQX3</accession>
<dbReference type="SUPFAM" id="SSF52540">
    <property type="entry name" value="P-loop containing nucleoside triphosphate hydrolases"/>
    <property type="match status" value="1"/>
</dbReference>
<dbReference type="InterPro" id="IPR027417">
    <property type="entry name" value="P-loop_NTPase"/>
</dbReference>
<sequence length="1283" mass="143463">MRRGGYSNRNRSSGRPDNWKKRSVFTKLLKDENADMRDTYHARRFLEGMETFESKAELLSELDNPRNEGKRRLRDLLSFINSSEDVEELLIPLLGHVMNQETQRPVYRPLLNKMLLEIYHTPLLMHVIDENCVVEQLSGTSANQFCSFLRTITKAFMEPRKCQTVQNLAKGLRERGDVDEAKRLCALLLLDEREEGELHLTPKDNRMNRNKPKGVACWVTDLEPPGGRHDNDHLNYRDIRIVPTVAELACEDKPYLPLASGENNFINDPVAALLDRNFRLLREDAVSSMRTNIAESETKCWKNARIVDIHVSSKKPRWSVFFVIQCDSRSGGASNWKRLRAFMHGSVVALCRGGRPVRMGTVALREDSIRGEWLNDPNGPRIGVLFESQEEFRDSIEEMVKNCAWNDNYCKSMAELSDVGRNDPYRNVLDERIQVCAAQMETYDLVEVSKSFFAYQPILRTLQGMDSLPLSHELTGAGIASQKPAYLPEEITLPEKDFGGVLCDLSNFSVDNIVEQTTLDKSQAEALKHTLTSSVVLTQGPPGTGKTFIGALVARIIRENTDESILCVCHTNHALDQFLEHLLSMGETRIVRMGGRSKSDKLSRYQLKDLARSKSQNSTSCQKRIKQVHAHLYQVKESIEEIIDILKTPLGWRQPSGGMEEYLVLEAPKVYEFFRVPTGPDDGQYNVVGRKGKKLSRDFLWNCWKQGEGFPLWLEPHMSINQNLMKEFYAFWNLTLNQRAKLIDEWRRDIMGSHCDCVADFMEDFSLHAEEDKTLCREAELEILRSARVIGATTAGAAVNHDILSAKAAGVIVVEEAGEVLESHVLTALAGGTSEGHSSKHLILIGDHKQLPPKVENYDLTTTSGNGLNLDCSLFERLILGGRPSAALAVQHRMRPTISALIRSQTYPLLRDHESVSGYPDVKGVSENLLFIDHNIPEDGADEDNTTTKSNDYEANLCVEIVRFLLLQGYRTDQLVVLTPYLGQLLSIMNKLKSIRDVEAVVSDRDIEELDELEAEGNSQSPSQSFATSSSEREKKGVRCSSIDNYQGEESDIVVISLVRSNKQGNIGFMKERQRVNVLLSRARHGMFLVGNSSTLRSSGKGSAVWTPILEQLTVAGRVTKGLPTICQLHPNDEPIELCHPKEFRGYRPNGGCLRQSAGAASATVNINAVLNVKDYCSAGTNATVRATRARSAHPARNHVAQDAAIRRVHGNVNFHVLHVWNAAIGNASTKVNALSFVVLHAPAFPAMSDALKSCRAATNALRFVAKIVPTHPFANSAVQTST</sequence>
<dbReference type="PANTHER" id="PTHR10887">
    <property type="entry name" value="DNA2/NAM7 HELICASE FAMILY"/>
    <property type="match status" value="1"/>
</dbReference>
<evidence type="ECO:0000259" key="3">
    <source>
        <dbReference type="Pfam" id="PF13087"/>
    </source>
</evidence>
<dbReference type="FunFam" id="3.40.50.300:FF:001660">
    <property type="entry name" value="NF-X1 finger and helicase protein, putative"/>
    <property type="match status" value="1"/>
</dbReference>
<feature type="domain" description="DNA2/NAM7 helicase-like C-terminal" evidence="3">
    <location>
        <begin position="870"/>
        <end position="1093"/>
    </location>
</feature>
<feature type="compositionally biased region" description="Low complexity" evidence="1">
    <location>
        <begin position="1019"/>
        <end position="1030"/>
    </location>
</feature>
<dbReference type="OrthoDB" id="46073at2759"/>
<reference evidence="4" key="1">
    <citation type="submission" date="2020-06" db="EMBL/GenBank/DDBJ databases">
        <authorList>
            <consortium name="Plant Systems Biology data submission"/>
        </authorList>
    </citation>
    <scope>NUCLEOTIDE SEQUENCE</scope>
    <source>
        <strain evidence="4">D6</strain>
    </source>
</reference>
<comment type="caution">
    <text evidence="4">The sequence shown here is derived from an EMBL/GenBank/DDBJ whole genome shotgun (WGS) entry which is preliminary data.</text>
</comment>
<dbReference type="Gene3D" id="3.40.50.300">
    <property type="entry name" value="P-loop containing nucleotide triphosphate hydrolases"/>
    <property type="match status" value="2"/>
</dbReference>
<dbReference type="Pfam" id="PF13086">
    <property type="entry name" value="AAA_11"/>
    <property type="match status" value="1"/>
</dbReference>
<dbReference type="CDD" id="cd17936">
    <property type="entry name" value="EEXXEc_NFX1"/>
    <property type="match status" value="1"/>
</dbReference>
<evidence type="ECO:0000313" key="4">
    <source>
        <dbReference type="EMBL" id="CAB9524123.1"/>
    </source>
</evidence>
<dbReference type="InterPro" id="IPR045055">
    <property type="entry name" value="DNA2/NAM7-like"/>
</dbReference>
<dbReference type="PANTHER" id="PTHR10887:SF341">
    <property type="entry name" value="NFX1-TYPE ZINC FINGER-CONTAINING PROTEIN 1"/>
    <property type="match status" value="1"/>
</dbReference>
<dbReference type="GO" id="GO:0031380">
    <property type="term" value="C:nuclear RNA-directed RNA polymerase complex"/>
    <property type="evidence" value="ECO:0007669"/>
    <property type="project" value="TreeGrafter"/>
</dbReference>
<gene>
    <name evidence="4" type="ORF">SEMRO_1497_G277570.1</name>
</gene>
<dbReference type="Proteomes" id="UP001153069">
    <property type="component" value="Unassembled WGS sequence"/>
</dbReference>
<dbReference type="CDD" id="cd18808">
    <property type="entry name" value="SF1_C_Upf1"/>
    <property type="match status" value="1"/>
</dbReference>
<proteinExistence type="predicted"/>
<evidence type="ECO:0000259" key="2">
    <source>
        <dbReference type="Pfam" id="PF13086"/>
    </source>
</evidence>
<evidence type="ECO:0000313" key="5">
    <source>
        <dbReference type="Proteomes" id="UP001153069"/>
    </source>
</evidence>
<organism evidence="4 5">
    <name type="scientific">Seminavis robusta</name>
    <dbReference type="NCBI Taxonomy" id="568900"/>
    <lineage>
        <taxon>Eukaryota</taxon>
        <taxon>Sar</taxon>
        <taxon>Stramenopiles</taxon>
        <taxon>Ochrophyta</taxon>
        <taxon>Bacillariophyta</taxon>
        <taxon>Bacillariophyceae</taxon>
        <taxon>Bacillariophycidae</taxon>
        <taxon>Naviculales</taxon>
        <taxon>Naviculaceae</taxon>
        <taxon>Seminavis</taxon>
    </lineage>
</organism>
<dbReference type="Pfam" id="PF13087">
    <property type="entry name" value="AAA_12"/>
    <property type="match status" value="1"/>
</dbReference>
<dbReference type="InterPro" id="IPR041677">
    <property type="entry name" value="DNA2/NAM7_AAA_11"/>
</dbReference>